<accession>A0A7X1BAI1</accession>
<dbReference type="SUPFAM" id="SSF55021">
    <property type="entry name" value="ACT-like"/>
    <property type="match status" value="2"/>
</dbReference>
<organism evidence="2 3">
    <name type="scientific">Pelagicoccus albus</name>
    <dbReference type="NCBI Taxonomy" id="415222"/>
    <lineage>
        <taxon>Bacteria</taxon>
        <taxon>Pseudomonadati</taxon>
        <taxon>Verrucomicrobiota</taxon>
        <taxon>Opitutia</taxon>
        <taxon>Puniceicoccales</taxon>
        <taxon>Pelagicoccaceae</taxon>
        <taxon>Pelagicoccus</taxon>
    </lineage>
</organism>
<dbReference type="Pfam" id="PF10000">
    <property type="entry name" value="ACT_3"/>
    <property type="match status" value="1"/>
</dbReference>
<dbReference type="AlphaFoldDB" id="A0A7X1BAI1"/>
<keyword evidence="3" id="KW-1185">Reference proteome</keyword>
<comment type="caution">
    <text evidence="2">The sequence shown here is derived from an EMBL/GenBank/DDBJ whole genome shotgun (WGS) entry which is preliminary data.</text>
</comment>
<dbReference type="Proteomes" id="UP000526501">
    <property type="component" value="Unassembled WGS sequence"/>
</dbReference>
<dbReference type="PANTHER" id="PTHR39199">
    <property type="entry name" value="BLR5128 PROTEIN"/>
    <property type="match status" value="1"/>
</dbReference>
<dbReference type="InterPro" id="IPR045865">
    <property type="entry name" value="ACT-like_dom_sf"/>
</dbReference>
<gene>
    <name evidence="2" type="ORF">H5P27_14960</name>
</gene>
<dbReference type="EMBL" id="JACHVC010000012">
    <property type="protein sequence ID" value="MBC2607350.1"/>
    <property type="molecule type" value="Genomic_DNA"/>
</dbReference>
<protein>
    <submittedName>
        <fullName evidence="2">ACT domain-containing protein</fullName>
    </submittedName>
</protein>
<evidence type="ECO:0000259" key="1">
    <source>
        <dbReference type="Pfam" id="PF10000"/>
    </source>
</evidence>
<sequence length="133" mass="14568">MSGSTDLKQLIQTMSPTLSEESFVIATLRDSHLPEGLKAKGTFYESEGLTVFCEKAEAIRCGIPFDSVFRLITLEVHSSLEAVGFLSHIAQALAASNISCNVVSAYFHDHLLIPESQAELALQVLQRLSRTSR</sequence>
<dbReference type="InterPro" id="IPR018717">
    <property type="entry name" value="DUF2241"/>
</dbReference>
<dbReference type="PANTHER" id="PTHR39199:SF1">
    <property type="entry name" value="BLR5128 PROTEIN"/>
    <property type="match status" value="1"/>
</dbReference>
<dbReference type="RefSeq" id="WP_185661197.1">
    <property type="nucleotide sequence ID" value="NZ_CAWPOO010000012.1"/>
</dbReference>
<reference evidence="2 3" key="1">
    <citation type="submission" date="2020-07" db="EMBL/GenBank/DDBJ databases">
        <authorList>
            <person name="Feng X."/>
        </authorList>
    </citation>
    <scope>NUCLEOTIDE SEQUENCE [LARGE SCALE GENOMIC DNA]</scope>
    <source>
        <strain evidence="2 3">JCM23202</strain>
    </source>
</reference>
<feature type="domain" description="DUF2241" evidence="1">
    <location>
        <begin position="2"/>
        <end position="70"/>
    </location>
</feature>
<proteinExistence type="predicted"/>
<evidence type="ECO:0000313" key="3">
    <source>
        <dbReference type="Proteomes" id="UP000526501"/>
    </source>
</evidence>
<name>A0A7X1BAI1_9BACT</name>
<dbReference type="Gene3D" id="3.30.2130.10">
    <property type="entry name" value="VC0802-like"/>
    <property type="match status" value="1"/>
</dbReference>
<evidence type="ECO:0000313" key="2">
    <source>
        <dbReference type="EMBL" id="MBC2607350.1"/>
    </source>
</evidence>